<dbReference type="InterPro" id="IPR013154">
    <property type="entry name" value="ADH-like_N"/>
</dbReference>
<dbReference type="Pfam" id="PF13602">
    <property type="entry name" value="ADH_zinc_N_2"/>
    <property type="match status" value="1"/>
</dbReference>
<dbReference type="InterPro" id="IPR020843">
    <property type="entry name" value="ER"/>
</dbReference>
<dbReference type="Proteomes" id="UP000536179">
    <property type="component" value="Unassembled WGS sequence"/>
</dbReference>
<reference evidence="2 3" key="1">
    <citation type="submission" date="2020-08" db="EMBL/GenBank/DDBJ databases">
        <title>Genomic Encyclopedia of Type Strains, Phase III (KMG-III): the genomes of soil and plant-associated and newly described type strains.</title>
        <authorList>
            <person name="Whitman W."/>
        </authorList>
    </citation>
    <scope>NUCLEOTIDE SEQUENCE [LARGE SCALE GENOMIC DNA]</scope>
    <source>
        <strain evidence="2 3">CECT 8075</strain>
    </source>
</reference>
<evidence type="ECO:0000313" key="3">
    <source>
        <dbReference type="Proteomes" id="UP000536179"/>
    </source>
</evidence>
<dbReference type="GO" id="GO:0008270">
    <property type="term" value="F:zinc ion binding"/>
    <property type="evidence" value="ECO:0007669"/>
    <property type="project" value="InterPro"/>
</dbReference>
<dbReference type="Pfam" id="PF08240">
    <property type="entry name" value="ADH_N"/>
    <property type="match status" value="1"/>
</dbReference>
<evidence type="ECO:0000259" key="1">
    <source>
        <dbReference type="SMART" id="SM00829"/>
    </source>
</evidence>
<dbReference type="EC" id="1.6.5.5" evidence="2"/>
<dbReference type="CDD" id="cd08267">
    <property type="entry name" value="MDR1"/>
    <property type="match status" value="1"/>
</dbReference>
<dbReference type="InterPro" id="IPR036291">
    <property type="entry name" value="NAD(P)-bd_dom_sf"/>
</dbReference>
<gene>
    <name evidence="2" type="ORF">FHS27_003156</name>
</gene>
<dbReference type="PROSITE" id="PS01162">
    <property type="entry name" value="QOR_ZETA_CRYSTAL"/>
    <property type="match status" value="1"/>
</dbReference>
<dbReference type="SUPFAM" id="SSF51735">
    <property type="entry name" value="NAD(P)-binding Rossmann-fold domains"/>
    <property type="match status" value="1"/>
</dbReference>
<dbReference type="RefSeq" id="WP_184305696.1">
    <property type="nucleotide sequence ID" value="NZ_JACHXU010000010.1"/>
</dbReference>
<keyword evidence="3" id="KW-1185">Reference proteome</keyword>
<comment type="caution">
    <text evidence="2">The sequence shown here is derived from an EMBL/GenBank/DDBJ whole genome shotgun (WGS) entry which is preliminary data.</text>
</comment>
<dbReference type="EMBL" id="JACHXU010000010">
    <property type="protein sequence ID" value="MBB3207335.1"/>
    <property type="molecule type" value="Genomic_DNA"/>
</dbReference>
<dbReference type="SMART" id="SM00829">
    <property type="entry name" value="PKS_ER"/>
    <property type="match status" value="1"/>
</dbReference>
<accession>A0A7W5DZJ3</accession>
<dbReference type="InterPro" id="IPR002364">
    <property type="entry name" value="Quin_OxRdtase/zeta-crystal_CS"/>
</dbReference>
<dbReference type="Gene3D" id="3.40.50.720">
    <property type="entry name" value="NAD(P)-binding Rossmann-like Domain"/>
    <property type="match status" value="1"/>
</dbReference>
<dbReference type="Gene3D" id="3.90.180.10">
    <property type="entry name" value="Medium-chain alcohol dehydrogenases, catalytic domain"/>
    <property type="match status" value="1"/>
</dbReference>
<dbReference type="PANTHER" id="PTHR44013:SF1">
    <property type="entry name" value="ZINC-TYPE ALCOHOL DEHYDROGENASE-LIKE PROTEIN C16A3.02C"/>
    <property type="match status" value="1"/>
</dbReference>
<name>A0A7W5DZJ3_9BACT</name>
<dbReference type="GO" id="GO:0003960">
    <property type="term" value="F:quinone reductase (NADPH) activity"/>
    <property type="evidence" value="ECO:0007669"/>
    <property type="project" value="UniProtKB-EC"/>
</dbReference>
<dbReference type="PANTHER" id="PTHR44013">
    <property type="entry name" value="ZINC-TYPE ALCOHOL DEHYDROGENASE-LIKE PROTEIN C16A3.02C"/>
    <property type="match status" value="1"/>
</dbReference>
<dbReference type="SUPFAM" id="SSF50129">
    <property type="entry name" value="GroES-like"/>
    <property type="match status" value="1"/>
</dbReference>
<sequence length="314" mass="33894">MHAIVYDDYGDASVLHADEIPTPERLPGQILIEVHASSVNPIDYRLRSGEMKGLLPGGFPRVPGYDVAGIVADCADDAPFRVGDRVMAFLTTARGGACADYAVCAVDAAAKLPDDMSFELAAAMPLAGTTALQSLRDHGRMEPGDRVLVNGASGGVGMFAVQIAKAYGCHCDAVASGDNRDFCMSLGADHFYDYEKVDFTESSERWDVIFDAAGKSGFWDARDVMNPGGRYVSTEPDVKGMLMTALTWPFSKSGTVMLAHPRSDDLKELIRLYEAGKLKVTIDSRFAISQCADAHRRVESGVDRGKVILSRTEQ</sequence>
<feature type="domain" description="Enoyl reductase (ER)" evidence="1">
    <location>
        <begin position="10"/>
        <end position="309"/>
    </location>
</feature>
<protein>
    <submittedName>
        <fullName evidence="2">NADPH2:quinone reductase</fullName>
        <ecNumber evidence="2">1.6.5.5</ecNumber>
    </submittedName>
</protein>
<keyword evidence="2" id="KW-0560">Oxidoreductase</keyword>
<proteinExistence type="predicted"/>
<dbReference type="AlphaFoldDB" id="A0A7W5DZJ3"/>
<evidence type="ECO:0000313" key="2">
    <source>
        <dbReference type="EMBL" id="MBB3207335.1"/>
    </source>
</evidence>
<dbReference type="InterPro" id="IPR052733">
    <property type="entry name" value="Chloroplast_QOR"/>
</dbReference>
<dbReference type="InterPro" id="IPR011032">
    <property type="entry name" value="GroES-like_sf"/>
</dbReference>
<organism evidence="2 3">
    <name type="scientific">Aporhodopirellula rubra</name>
    <dbReference type="NCBI Taxonomy" id="980271"/>
    <lineage>
        <taxon>Bacteria</taxon>
        <taxon>Pseudomonadati</taxon>
        <taxon>Planctomycetota</taxon>
        <taxon>Planctomycetia</taxon>
        <taxon>Pirellulales</taxon>
        <taxon>Pirellulaceae</taxon>
        <taxon>Aporhodopirellula</taxon>
    </lineage>
</organism>